<reference evidence="1 2" key="1">
    <citation type="submission" date="2015-10" db="EMBL/GenBank/DDBJ databases">
        <title>Metagenome-Assembled Genomes uncover a global brackish microbiome.</title>
        <authorList>
            <person name="Hugerth L.W."/>
            <person name="Larsson J."/>
            <person name="Alneberg J."/>
            <person name="Lindh M.V."/>
            <person name="Legrand C."/>
            <person name="Pinhassi J."/>
            <person name="Andersson A.F."/>
        </authorList>
    </citation>
    <scope>NUCLEOTIDE SEQUENCE [LARGE SCALE GENOMIC DNA]</scope>
    <source>
        <strain evidence="1">BACL26 MAG-121220-bin70</strain>
    </source>
</reference>
<evidence type="ECO:0000313" key="2">
    <source>
        <dbReference type="Proteomes" id="UP000051213"/>
    </source>
</evidence>
<dbReference type="Proteomes" id="UP000051213">
    <property type="component" value="Unassembled WGS sequence"/>
</dbReference>
<evidence type="ECO:0000313" key="1">
    <source>
        <dbReference type="EMBL" id="KRO96842.1"/>
    </source>
</evidence>
<dbReference type="EMBL" id="LICA01000032">
    <property type="protein sequence ID" value="KRO96842.1"/>
    <property type="molecule type" value="Genomic_DNA"/>
</dbReference>
<accession>A0A0R2UH41</accession>
<gene>
    <name evidence="1" type="ORF">ABS24_08700</name>
</gene>
<comment type="caution">
    <text evidence="1">The sequence shown here is derived from an EMBL/GenBank/DDBJ whole genome shotgun (WGS) entry which is preliminary data.</text>
</comment>
<dbReference type="AlphaFoldDB" id="A0A0R2UH41"/>
<sequence>MTDRKIYIGDQFRQKDNLDVTGEYVDLHGETFYQIGNYDQMKDFFISVVSDSNHWMFISTLGGLSAGRGNSESALFPYYSDDKISDGSSYTGSRTLTLVTDDNKTSLWEPFSTNYHGIYRLTRNLYKNVFGDKLVFEEVNHDLSLTFRYAWRTSDKFGFVKTSTIVNNSSSPLRVDILDGIENLLPYGVESGIQNSLSCLVNAYKKNELEQDTGLGIYSMSSILVDRAEPSEALSATTVWSEGFSQSKKLISSIQLDTFRQGLPIEQESNIRGRRGAYFINGLIELAAEEQNSWSIVAEVNQGPAKVRDLISYLKANQGVRADIESDIATGSKNLARIVGIADGLQVTEDRLSTNHHFSNVLFNVMRGGLFMDNYSIPREDLVAFVQSMNSVIFEQFKDFFAGLDDKLHYSDLVKMASAQGDAGLQRLCYEYLPLSFSRRHGDPSRPWNQFDIQVKKEDGSQLLNFEGNWRDIFQNWEALCVSTPNFVESMIFKFVNASTADGYNPYRINKAGIDWEKPDAEDPWANIGYWGDHQIIYLLKLLELSHSYHPGTLKDLLTADLFCYANVPYRIKAHQELLNDPHNTIEFDYVTQELVQQRVDQVGADGRLVWDQQGAVYRVNLTEKLLATMLAKLSNFIPEAGIWMNTQRPEWNDANNALVGYGVSMVTLYYTRRYQQYLLDLFSEVEFKQVTLSVEIADLLHSIDNTFEGHRHLLDGTFTDADRKRVLDCLGQAASDFRSGLYQRSFTGERRSVIVADLLRFLQTSIAYIDHTIRANRREDGLYHAYNLMTANDSGVGVTHLYEMLEGQVAVLSSGYLASEQALEVMTALKKSAIFTEPQNSYLLYPDRELARFVDKNIIPKQQFDRSALLKTLVADGNNRLVEIDSQGGYYFNGAFNNVDSVKQALGALAVSGYEVLVEQDQSLIEDIFESIFNHRQFTGRSGGMYAYEGLGSIYWHMVSKLLLAALENFHKALEQGADPVIIGKLADCYFDIREGIGFNKTPEDYGAFPTDPYSHTPKFAGAKQPGMTGQVKEEVITRLMELGVFVEAGCIRFNPFILRKFEFLSAANTLVYFDVNGDQQSLSLSAGQLGFTYCQVPVIYSLGDPTTIKVNFTDGTSRAITGNLIEAELSMQIFDKQGTVSHIEVALTPGLK</sequence>
<organism evidence="1 2">
    <name type="scientific">SAR92 bacterium BACL26 MAG-121220-bin70</name>
    <dbReference type="NCBI Taxonomy" id="1655626"/>
    <lineage>
        <taxon>Bacteria</taxon>
        <taxon>Pseudomonadati</taxon>
        <taxon>Pseudomonadota</taxon>
        <taxon>Gammaproteobacteria</taxon>
        <taxon>Cellvibrionales</taxon>
        <taxon>Porticoccaceae</taxon>
        <taxon>SAR92 clade</taxon>
    </lineage>
</organism>
<proteinExistence type="predicted"/>
<protein>
    <recommendedName>
        <fullName evidence="3">Glycosyl hydrolase 36 catalytic domain-containing protein</fullName>
    </recommendedName>
</protein>
<name>A0A0R2UH41_9GAMM</name>
<evidence type="ECO:0008006" key="3">
    <source>
        <dbReference type="Google" id="ProtNLM"/>
    </source>
</evidence>